<dbReference type="AlphaFoldDB" id="A0A7W8C1A4"/>
<dbReference type="EMBL" id="JACHGO010000005">
    <property type="protein sequence ID" value="MBB5143797.1"/>
    <property type="molecule type" value="Genomic_DNA"/>
</dbReference>
<feature type="compositionally biased region" description="Acidic residues" evidence="1">
    <location>
        <begin position="71"/>
        <end position="80"/>
    </location>
</feature>
<accession>A0A7W8C1A4</accession>
<organism evidence="2 3">
    <name type="scientific">Desulfovibrio intestinalis</name>
    <dbReference type="NCBI Taxonomy" id="58621"/>
    <lineage>
        <taxon>Bacteria</taxon>
        <taxon>Pseudomonadati</taxon>
        <taxon>Thermodesulfobacteriota</taxon>
        <taxon>Desulfovibrionia</taxon>
        <taxon>Desulfovibrionales</taxon>
        <taxon>Desulfovibrionaceae</taxon>
        <taxon>Desulfovibrio</taxon>
    </lineage>
</organism>
<sequence length="80" mass="8951">MLTVKDLENLEAYINSGQLEDDFKDGCENDRFYLLELLEKIMDVAELADSTATRLIFRGLPMPLPPSARGEEDDGQTQGS</sequence>
<evidence type="ECO:0000313" key="3">
    <source>
        <dbReference type="Proteomes" id="UP000539075"/>
    </source>
</evidence>
<protein>
    <submittedName>
        <fullName evidence="2">Uncharacterized protein</fullName>
    </submittedName>
</protein>
<reference evidence="2 3" key="1">
    <citation type="submission" date="2020-08" db="EMBL/GenBank/DDBJ databases">
        <title>Genomic Encyclopedia of Type Strains, Phase IV (KMG-IV): sequencing the most valuable type-strain genomes for metagenomic binning, comparative biology and taxonomic classification.</title>
        <authorList>
            <person name="Goeker M."/>
        </authorList>
    </citation>
    <scope>NUCLEOTIDE SEQUENCE [LARGE SCALE GENOMIC DNA]</scope>
    <source>
        <strain evidence="2 3">DSM 11275</strain>
    </source>
</reference>
<dbReference type="Proteomes" id="UP000539075">
    <property type="component" value="Unassembled WGS sequence"/>
</dbReference>
<gene>
    <name evidence="2" type="ORF">HNQ38_001897</name>
</gene>
<evidence type="ECO:0000256" key="1">
    <source>
        <dbReference type="SAM" id="MobiDB-lite"/>
    </source>
</evidence>
<evidence type="ECO:0000313" key="2">
    <source>
        <dbReference type="EMBL" id="MBB5143797.1"/>
    </source>
</evidence>
<feature type="region of interest" description="Disordered" evidence="1">
    <location>
        <begin position="61"/>
        <end position="80"/>
    </location>
</feature>
<name>A0A7W8C1A4_9BACT</name>
<proteinExistence type="predicted"/>
<comment type="caution">
    <text evidence="2">The sequence shown here is derived from an EMBL/GenBank/DDBJ whole genome shotgun (WGS) entry which is preliminary data.</text>
</comment>
<keyword evidence="3" id="KW-1185">Reference proteome</keyword>